<dbReference type="Pfam" id="PF02518">
    <property type="entry name" value="HATPase_c"/>
    <property type="match status" value="1"/>
</dbReference>
<evidence type="ECO:0000313" key="10">
    <source>
        <dbReference type="Proteomes" id="UP000190951"/>
    </source>
</evidence>
<name>A0A1S8KZ16_9CLOT</name>
<dbReference type="SUPFAM" id="SSF55874">
    <property type="entry name" value="ATPase domain of HSP90 chaperone/DNA topoisomerase II/histidine kinase"/>
    <property type="match status" value="1"/>
</dbReference>
<dbReference type="PANTHER" id="PTHR45453:SF1">
    <property type="entry name" value="PHOSPHATE REGULON SENSOR PROTEIN PHOR"/>
    <property type="match status" value="1"/>
</dbReference>
<evidence type="ECO:0000256" key="4">
    <source>
        <dbReference type="ARBA" id="ARBA00022553"/>
    </source>
</evidence>
<dbReference type="EMBL" id="CP096983">
    <property type="protein sequence ID" value="URZ12806.1"/>
    <property type="molecule type" value="Genomic_DNA"/>
</dbReference>
<dbReference type="GO" id="GO:0005886">
    <property type="term" value="C:plasma membrane"/>
    <property type="evidence" value="ECO:0007669"/>
    <property type="project" value="TreeGrafter"/>
</dbReference>
<dbReference type="SMART" id="SM00388">
    <property type="entry name" value="HisKA"/>
    <property type="match status" value="1"/>
</dbReference>
<dbReference type="SMART" id="SM00387">
    <property type="entry name" value="HATPase_c"/>
    <property type="match status" value="1"/>
</dbReference>
<dbReference type="InterPro" id="IPR050351">
    <property type="entry name" value="BphY/WalK/GraS-like"/>
</dbReference>
<dbReference type="STRING" id="84029.CROST_39190"/>
<dbReference type="Gene3D" id="3.30.565.10">
    <property type="entry name" value="Histidine kinase-like ATPase, C-terminal domain"/>
    <property type="match status" value="1"/>
</dbReference>
<sequence length="406" mass="46288">MFKKLKIQLLTINAICLTIVILIIFLGIYYITLYEMNLQVSVVLNDIARNEETVSLIKGPSNNVKMVVSSSFFIKINKYGKVLGYSKNINIPKCDITNLKNTVLKKGIQYGNIKTGHLRFKFLKVPKKYGFIIAFIDNNMEINLYTYLIISFLFVGTISVILVIIISLYLANKAIVPVKTTLDKQNIFIADASHELRTPLAVLNSTLEIVVENKDKTVHSQMKWLNNIQSELFRMTKLIEDLLFLARVKKEEMPMSNFNISTTINNTYETFKVLTNKKNIELVFNIENEIIILGNEWRIIQLINIMLDNAIKHTPSNGKIEVCLLKHNNICELKIKDNGEGIPKEHIEKIFERFYRVDKSRSRSQGGTGLGLSIAQSIVDEHRGSINVLSTIGIGSEFHIMLPITF</sequence>
<comment type="subcellular location">
    <subcellularLocation>
        <location evidence="2">Membrane</location>
    </subcellularLocation>
</comment>
<dbReference type="GO" id="GO:0004721">
    <property type="term" value="F:phosphoprotein phosphatase activity"/>
    <property type="evidence" value="ECO:0007669"/>
    <property type="project" value="TreeGrafter"/>
</dbReference>
<dbReference type="CDD" id="cd00075">
    <property type="entry name" value="HATPase"/>
    <property type="match status" value="1"/>
</dbReference>
<dbReference type="InterPro" id="IPR036097">
    <property type="entry name" value="HisK_dim/P_sf"/>
</dbReference>
<comment type="catalytic activity">
    <reaction evidence="1">
        <text>ATP + protein L-histidine = ADP + protein N-phospho-L-histidine.</text>
        <dbReference type="EC" id="2.7.13.3"/>
    </reaction>
</comment>
<dbReference type="FunFam" id="1.10.287.130:FF:000001">
    <property type="entry name" value="Two-component sensor histidine kinase"/>
    <property type="match status" value="1"/>
</dbReference>
<keyword evidence="8" id="KW-0472">Membrane</keyword>
<dbReference type="InterPro" id="IPR004358">
    <property type="entry name" value="Sig_transdc_His_kin-like_C"/>
</dbReference>
<dbReference type="EC" id="2.7.13.3" evidence="3"/>
<evidence type="ECO:0000256" key="3">
    <source>
        <dbReference type="ARBA" id="ARBA00012438"/>
    </source>
</evidence>
<dbReference type="AlphaFoldDB" id="A0A1S8KZ16"/>
<keyword evidence="5 9" id="KW-0808">Transferase</keyword>
<dbReference type="InterPro" id="IPR003594">
    <property type="entry name" value="HATPase_dom"/>
</dbReference>
<dbReference type="PRINTS" id="PR00344">
    <property type="entry name" value="BCTRLSENSOR"/>
</dbReference>
<dbReference type="InterPro" id="IPR036890">
    <property type="entry name" value="HATPase_C_sf"/>
</dbReference>
<keyword evidence="4" id="KW-0597">Phosphoprotein</keyword>
<keyword evidence="10" id="KW-1185">Reference proteome</keyword>
<dbReference type="InterPro" id="IPR005467">
    <property type="entry name" value="His_kinase_dom"/>
</dbReference>
<dbReference type="FunFam" id="3.30.565.10:FF:000006">
    <property type="entry name" value="Sensor histidine kinase WalK"/>
    <property type="match status" value="1"/>
</dbReference>
<dbReference type="PROSITE" id="PS50109">
    <property type="entry name" value="HIS_KIN"/>
    <property type="match status" value="1"/>
</dbReference>
<organism evidence="9 10">
    <name type="scientific">Clostridium felsineum</name>
    <dbReference type="NCBI Taxonomy" id="36839"/>
    <lineage>
        <taxon>Bacteria</taxon>
        <taxon>Bacillati</taxon>
        <taxon>Bacillota</taxon>
        <taxon>Clostridia</taxon>
        <taxon>Eubacteriales</taxon>
        <taxon>Clostridiaceae</taxon>
        <taxon>Clostridium</taxon>
    </lineage>
</organism>
<dbReference type="Pfam" id="PF00512">
    <property type="entry name" value="HisKA"/>
    <property type="match status" value="1"/>
</dbReference>
<evidence type="ECO:0000256" key="7">
    <source>
        <dbReference type="ARBA" id="ARBA00023012"/>
    </source>
</evidence>
<dbReference type="GO" id="GO:0000155">
    <property type="term" value="F:phosphorelay sensor kinase activity"/>
    <property type="evidence" value="ECO:0007669"/>
    <property type="project" value="InterPro"/>
</dbReference>
<evidence type="ECO:0000256" key="1">
    <source>
        <dbReference type="ARBA" id="ARBA00000085"/>
    </source>
</evidence>
<dbReference type="InterPro" id="IPR003661">
    <property type="entry name" value="HisK_dim/P_dom"/>
</dbReference>
<dbReference type="PANTHER" id="PTHR45453">
    <property type="entry name" value="PHOSPHATE REGULON SENSOR PROTEIN PHOR"/>
    <property type="match status" value="1"/>
</dbReference>
<evidence type="ECO:0000256" key="8">
    <source>
        <dbReference type="ARBA" id="ARBA00023136"/>
    </source>
</evidence>
<dbReference type="SUPFAM" id="SSF47384">
    <property type="entry name" value="Homodimeric domain of signal transducing histidine kinase"/>
    <property type="match status" value="1"/>
</dbReference>
<evidence type="ECO:0000256" key="6">
    <source>
        <dbReference type="ARBA" id="ARBA00022777"/>
    </source>
</evidence>
<dbReference type="KEGG" id="crw:CROST_035510"/>
<dbReference type="RefSeq" id="WP_077832309.1">
    <property type="nucleotide sequence ID" value="NZ_CP096983.1"/>
</dbReference>
<evidence type="ECO:0000313" key="9">
    <source>
        <dbReference type="EMBL" id="URZ12806.1"/>
    </source>
</evidence>
<dbReference type="Gene3D" id="1.10.287.130">
    <property type="match status" value="1"/>
</dbReference>
<evidence type="ECO:0000256" key="5">
    <source>
        <dbReference type="ARBA" id="ARBA00022679"/>
    </source>
</evidence>
<proteinExistence type="predicted"/>
<keyword evidence="6" id="KW-0418">Kinase</keyword>
<dbReference type="Proteomes" id="UP000190951">
    <property type="component" value="Chromosome"/>
</dbReference>
<dbReference type="GO" id="GO:0016036">
    <property type="term" value="P:cellular response to phosphate starvation"/>
    <property type="evidence" value="ECO:0007669"/>
    <property type="project" value="TreeGrafter"/>
</dbReference>
<protein>
    <recommendedName>
        <fullName evidence="3">histidine kinase</fullName>
        <ecNumber evidence="3">2.7.13.3</ecNumber>
    </recommendedName>
</protein>
<reference evidence="9 10" key="1">
    <citation type="submission" date="2022-04" db="EMBL/GenBank/DDBJ databases">
        <title>Genome sequence of C. roseum typestrain.</title>
        <authorList>
            <person name="Poehlein A."/>
            <person name="Schoch T."/>
            <person name="Duerre P."/>
            <person name="Daniel R."/>
        </authorList>
    </citation>
    <scope>NUCLEOTIDE SEQUENCE [LARGE SCALE GENOMIC DNA]</scope>
    <source>
        <strain evidence="9 10">DSM 7320</strain>
    </source>
</reference>
<gene>
    <name evidence="9" type="primary">sasA_17</name>
    <name evidence="9" type="ORF">CROST_035510</name>
</gene>
<evidence type="ECO:0000256" key="2">
    <source>
        <dbReference type="ARBA" id="ARBA00004370"/>
    </source>
</evidence>
<dbReference type="CDD" id="cd00082">
    <property type="entry name" value="HisKA"/>
    <property type="match status" value="1"/>
</dbReference>
<keyword evidence="7" id="KW-0902">Two-component regulatory system</keyword>
<accession>A0A1S8KZ16</accession>